<evidence type="ECO:0000313" key="2">
    <source>
        <dbReference type="EMBL" id="EAQ03475.1"/>
    </source>
</evidence>
<sequence length="514" mass="54327">MPDQPVQRAYAPPRRPRGREGRLGFHAGHAGDIDMAPGRVLLDEPAQELGRGDRAGGPSADVVHIGHAGLELPGIGLAERHPPGAFPHALAGLEQGLAQRVVGREDTGLVMAEPDDDRPRQRGQVDHSRGFEPVLRVPHDVAENEPPLGIGVRHLDRVALHRGDHVARPHRRARGHVLDQTDQSDHVGPGLAQRKSPHRPRDRARAAHVHGHVFHAAGGLERDAAGIEDHALADQRQGRFVTAAVPLHDHDLRGAGRPLPHGQQRAHAELFQIGLLQHLDGQADLFHLLETGGEFRGRQHVGGRVDQVPREEHALGDRQQGRGLVLHLPGIAALDGDPAARLGFVGLLISVVIGTQHRRLDQFGQAAQRAGQDQTVLFAQGPAQGRARLADGLGPGAPVEHEDLDRLGLHARRPGQGDQAARIGLCKALALDQPLDRALGQPVHPAGGGAHAAVGADDHGDTAGGVGDGIEIGGHEGHGGCLGQRVPPGWSERVPGPGGPASGQGYRRGVGLAR</sequence>
<feature type="region of interest" description="Disordered" evidence="1">
    <location>
        <begin position="457"/>
        <end position="514"/>
    </location>
</feature>
<feature type="region of interest" description="Disordered" evidence="1">
    <location>
        <begin position="1"/>
        <end position="30"/>
    </location>
</feature>
<name>A3TXB5_PSEBH</name>
<gene>
    <name evidence="2" type="ORF">OB2597_02607</name>
</gene>
<dbReference type="HOGENOM" id="CLU_540665_0_0_5"/>
<reference evidence="2 3" key="1">
    <citation type="journal article" date="2010" name="J. Bacteriol.">
        <title>Genome sequences of Oceanicola granulosus HTCC2516(T) and Oceanicola batsensis HTCC2597(TDelta).</title>
        <authorList>
            <person name="Thrash J.C."/>
            <person name="Cho J.C."/>
            <person name="Vergin K.L."/>
            <person name="Giovannoni S.J."/>
        </authorList>
    </citation>
    <scope>NUCLEOTIDE SEQUENCE [LARGE SCALE GENOMIC DNA]</scope>
    <source>
        <strain evidence="3">ATCC BAA-863 / DSM 15984 / KCTC 12145 / HTCC2597</strain>
    </source>
</reference>
<feature type="compositionally biased region" description="Basic and acidic residues" evidence="1">
    <location>
        <begin position="176"/>
        <end position="185"/>
    </location>
</feature>
<dbReference type="AlphaFoldDB" id="A3TXB5"/>
<feature type="compositionally biased region" description="Basic residues" evidence="1">
    <location>
        <begin position="195"/>
        <end position="206"/>
    </location>
</feature>
<accession>A3TXB5</accession>
<feature type="compositionally biased region" description="Gly residues" evidence="1">
    <location>
        <begin position="499"/>
        <end position="508"/>
    </location>
</feature>
<evidence type="ECO:0000313" key="3">
    <source>
        <dbReference type="Proteomes" id="UP000004318"/>
    </source>
</evidence>
<evidence type="ECO:0000256" key="1">
    <source>
        <dbReference type="SAM" id="MobiDB-lite"/>
    </source>
</evidence>
<comment type="caution">
    <text evidence="2">The sequence shown here is derived from an EMBL/GenBank/DDBJ whole genome shotgun (WGS) entry which is preliminary data.</text>
</comment>
<dbReference type="STRING" id="252305.OB2597_02607"/>
<feature type="region of interest" description="Disordered" evidence="1">
    <location>
        <begin position="166"/>
        <end position="206"/>
    </location>
</feature>
<keyword evidence="3" id="KW-1185">Reference proteome</keyword>
<proteinExistence type="predicted"/>
<feature type="compositionally biased region" description="Gly residues" evidence="1">
    <location>
        <begin position="462"/>
        <end position="472"/>
    </location>
</feature>
<organism evidence="2 3">
    <name type="scientific">Pseudooceanicola batsensis (strain ATCC BAA-863 / DSM 15984 / KCTC 12145 / HTCC2597)</name>
    <name type="common">Oceanicola batsensis</name>
    <dbReference type="NCBI Taxonomy" id="252305"/>
    <lineage>
        <taxon>Bacteria</taxon>
        <taxon>Pseudomonadati</taxon>
        <taxon>Pseudomonadota</taxon>
        <taxon>Alphaproteobacteria</taxon>
        <taxon>Rhodobacterales</taxon>
        <taxon>Paracoccaceae</taxon>
        <taxon>Pseudooceanicola</taxon>
    </lineage>
</organism>
<dbReference type="Proteomes" id="UP000004318">
    <property type="component" value="Unassembled WGS sequence"/>
</dbReference>
<dbReference type="eggNOG" id="ENOG5033ICJ">
    <property type="taxonomic scope" value="Bacteria"/>
</dbReference>
<dbReference type="EMBL" id="AAMO01000004">
    <property type="protein sequence ID" value="EAQ03475.1"/>
    <property type="molecule type" value="Genomic_DNA"/>
</dbReference>
<protein>
    <submittedName>
        <fullName evidence="2">Uncharacterized protein</fullName>
    </submittedName>
</protein>